<feature type="compositionally biased region" description="Pro residues" evidence="1">
    <location>
        <begin position="147"/>
        <end position="156"/>
    </location>
</feature>
<organism evidence="2 3">
    <name type="scientific">Streptomyces phaeoluteigriseus</name>
    <dbReference type="NCBI Taxonomy" id="114686"/>
    <lineage>
        <taxon>Bacteria</taxon>
        <taxon>Bacillati</taxon>
        <taxon>Actinomycetota</taxon>
        <taxon>Actinomycetes</taxon>
        <taxon>Kitasatosporales</taxon>
        <taxon>Streptomycetaceae</taxon>
        <taxon>Streptomyces</taxon>
        <taxon>Streptomyces aurantiacus group</taxon>
    </lineage>
</organism>
<reference evidence="2 3" key="2">
    <citation type="submission" date="2017-02" db="EMBL/GenBank/DDBJ databases">
        <title>Draft genome sequence of Streptomyces phaeoluteigriseus type strain DSM41896.</title>
        <authorList>
            <person name="Salih T.S."/>
            <person name="Algora Gallardo L."/>
            <person name="Melo Santos T."/>
            <person name="Filgueira Martinez S."/>
            <person name="Herron P.R."/>
        </authorList>
    </citation>
    <scope>NUCLEOTIDE SEQUENCE [LARGE SCALE GENOMIC DNA]</scope>
    <source>
        <strain evidence="2 3">DSM 41896</strain>
    </source>
</reference>
<dbReference type="Proteomes" id="UP000184286">
    <property type="component" value="Unassembled WGS sequence"/>
</dbReference>
<evidence type="ECO:0000313" key="2">
    <source>
        <dbReference type="EMBL" id="OQD57145.1"/>
    </source>
</evidence>
<reference evidence="3" key="1">
    <citation type="submission" date="2016-11" db="EMBL/GenBank/DDBJ databases">
        <authorList>
            <person name="Schniete J.K."/>
            <person name="Salih T."/>
            <person name="Algora Gallardo L."/>
            <person name="Martinez Fernandez S."/>
            <person name="Herron P.R."/>
        </authorList>
    </citation>
    <scope>NUCLEOTIDE SEQUENCE [LARGE SCALE GENOMIC DNA]</scope>
    <source>
        <strain evidence="3">DSM 41896</strain>
    </source>
</reference>
<dbReference type="OrthoDB" id="4312942at2"/>
<dbReference type="RefSeq" id="WP_094102510.1">
    <property type="nucleotide sequence ID" value="NZ_MPOH02000005.1"/>
</dbReference>
<dbReference type="STRING" id="114686.BM536_003635"/>
<sequence>MARDGARPAYDPAGHDGELRAALQEVRTGRWLSMRTLLERTTHWWQWTQRTQVLAAGAAGTDVIRAWLAEEPDSVPATVMRARVAVERALRAHRERHRRTHELWIEAWDMSQGAARAAPRDPVPWVCLLALAQLDREQSWEEHRAPPPDPTLPPGPWGLLEEAVKRDPHNREAHHRMLQFLYARSASGRPAEAAAFAYLAAEDAPPGSALHVLPLYVRVERYRRDGGREAALDLHWVAEDAAREALHAHTSWFEHSAAAERSPLDLNHLAHALWGAHRFADAARVFDAIGPYRTPLPWAYRTAVPGDHAQAAQVFLQARARSRSAAPPTDG</sequence>
<dbReference type="EMBL" id="MPOH02000005">
    <property type="protein sequence ID" value="OQD57145.1"/>
    <property type="molecule type" value="Genomic_DNA"/>
</dbReference>
<evidence type="ECO:0000256" key="1">
    <source>
        <dbReference type="SAM" id="MobiDB-lite"/>
    </source>
</evidence>
<protein>
    <recommendedName>
        <fullName evidence="4">DUF4034 domain-containing protein</fullName>
    </recommendedName>
</protein>
<comment type="caution">
    <text evidence="2">The sequence shown here is derived from an EMBL/GenBank/DDBJ whole genome shotgun (WGS) entry which is preliminary data.</text>
</comment>
<accession>A0A1V6MXS1</accession>
<dbReference type="AlphaFoldDB" id="A0A1V6MXS1"/>
<evidence type="ECO:0008006" key="4">
    <source>
        <dbReference type="Google" id="ProtNLM"/>
    </source>
</evidence>
<evidence type="ECO:0000313" key="3">
    <source>
        <dbReference type="Proteomes" id="UP000184286"/>
    </source>
</evidence>
<gene>
    <name evidence="2" type="ORF">BM536_003635</name>
</gene>
<name>A0A1V6MXS1_9ACTN</name>
<proteinExistence type="predicted"/>
<feature type="region of interest" description="Disordered" evidence="1">
    <location>
        <begin position="139"/>
        <end position="159"/>
    </location>
</feature>